<protein>
    <submittedName>
        <fullName evidence="1">Uncharacterized protein</fullName>
    </submittedName>
</protein>
<name>A0A8T1UQ47_9STRA</name>
<dbReference type="OrthoDB" id="168403at2759"/>
<dbReference type="AlphaFoldDB" id="A0A8T1UQ47"/>
<dbReference type="VEuPathDB" id="FungiDB:PC110_g15458"/>
<dbReference type="EMBL" id="JAENGZ010000214">
    <property type="protein sequence ID" value="KAG6965069.1"/>
    <property type="molecule type" value="Genomic_DNA"/>
</dbReference>
<evidence type="ECO:0000313" key="1">
    <source>
        <dbReference type="EMBL" id="KAG6965069.1"/>
    </source>
</evidence>
<proteinExistence type="predicted"/>
<dbReference type="Proteomes" id="UP000688947">
    <property type="component" value="Unassembled WGS sequence"/>
</dbReference>
<comment type="caution">
    <text evidence="1">The sequence shown here is derived from an EMBL/GenBank/DDBJ whole genome shotgun (WGS) entry which is preliminary data.</text>
</comment>
<reference evidence="1" key="1">
    <citation type="submission" date="2021-01" db="EMBL/GenBank/DDBJ databases">
        <title>Phytophthora aleatoria, a newly-described species from Pinus radiata is distinct from Phytophthora cactorum isolates based on comparative genomics.</title>
        <authorList>
            <person name="Mcdougal R."/>
            <person name="Panda P."/>
            <person name="Williams N."/>
            <person name="Studholme D.J."/>
        </authorList>
    </citation>
    <scope>NUCLEOTIDE SEQUENCE</scope>
    <source>
        <strain evidence="1">NZFS 3830</strain>
    </source>
</reference>
<accession>A0A8T1UQ47</accession>
<dbReference type="PANTHER" id="PTHR47169:SF2">
    <property type="entry name" value="OS01G0541250 PROTEIN"/>
    <property type="match status" value="1"/>
</dbReference>
<sequence>MLAAGTAGLFASFQALQLCKPVYGIQSHLKAVEVAYEAMDGDTLDIFLTLQKCMECILKESGGNEYKLPHMGKAKLRTEGMLPKSFSCDREIYTSALVILEKAGRPFLF</sequence>
<gene>
    <name evidence="1" type="ORF">JG687_00005606</name>
</gene>
<dbReference type="PANTHER" id="PTHR47169">
    <property type="entry name" value="OS01G0541250 PROTEIN"/>
    <property type="match status" value="1"/>
</dbReference>
<evidence type="ECO:0000313" key="2">
    <source>
        <dbReference type="Proteomes" id="UP000688947"/>
    </source>
</evidence>
<organism evidence="1 2">
    <name type="scientific">Phytophthora cactorum</name>
    <dbReference type="NCBI Taxonomy" id="29920"/>
    <lineage>
        <taxon>Eukaryota</taxon>
        <taxon>Sar</taxon>
        <taxon>Stramenopiles</taxon>
        <taxon>Oomycota</taxon>
        <taxon>Peronosporomycetes</taxon>
        <taxon>Peronosporales</taxon>
        <taxon>Peronosporaceae</taxon>
        <taxon>Phytophthora</taxon>
    </lineage>
</organism>